<evidence type="ECO:0000313" key="2">
    <source>
        <dbReference type="EMBL" id="OBQ38103.1"/>
    </source>
</evidence>
<comment type="caution">
    <text evidence="2">The sequence shown here is derived from an EMBL/GenBank/DDBJ whole genome shotgun (WGS) entry which is preliminary data.</text>
</comment>
<proteinExistence type="predicted"/>
<evidence type="ECO:0000256" key="1">
    <source>
        <dbReference type="SAM" id="MobiDB-lite"/>
    </source>
</evidence>
<organism evidence="2 3">
    <name type="scientific">Aphanizomenon flos-aquae WA102</name>
    <dbReference type="NCBI Taxonomy" id="1710896"/>
    <lineage>
        <taxon>Bacteria</taxon>
        <taxon>Bacillati</taxon>
        <taxon>Cyanobacteriota</taxon>
        <taxon>Cyanophyceae</taxon>
        <taxon>Nostocales</taxon>
        <taxon>Aphanizomenonaceae</taxon>
        <taxon>Aphanizomenon</taxon>
    </lineage>
</organism>
<dbReference type="AlphaFoldDB" id="A0A1B7WLZ2"/>
<evidence type="ECO:0000313" key="3">
    <source>
        <dbReference type="Proteomes" id="UP000092093"/>
    </source>
</evidence>
<sequence length="150" mass="16415">MDEWISWAPKSIKTQHYSKRGTISAEKDTSRLSAQQNGPPVRAGRGRRWAERLLLGEVEAVELHHLGPGGDEVLHELLLAVGAGVDLGQGAELRVGAEDEVDGGRVPLHLAGLAVRRMVSRGNRLPLLSTTHLVLRRDVERAVLFGEPRL</sequence>
<gene>
    <name evidence="2" type="ORF">AN484_24515</name>
</gene>
<reference evidence="2 3" key="1">
    <citation type="submission" date="2015-09" db="EMBL/GenBank/DDBJ databases">
        <title>Aphanizomenon flos-aquae WA102.</title>
        <authorList>
            <person name="Driscoll C."/>
        </authorList>
    </citation>
    <scope>NUCLEOTIDE SEQUENCE [LARGE SCALE GENOMIC DNA]</scope>
    <source>
        <strain evidence="2">WA102</strain>
    </source>
</reference>
<feature type="region of interest" description="Disordered" evidence="1">
    <location>
        <begin position="18"/>
        <end position="45"/>
    </location>
</feature>
<name>A0A1B7WLZ2_APHFL</name>
<dbReference type="Proteomes" id="UP000092093">
    <property type="component" value="Unassembled WGS sequence"/>
</dbReference>
<accession>A0A1B7WLZ2</accession>
<protein>
    <submittedName>
        <fullName evidence="2">Uncharacterized protein</fullName>
    </submittedName>
</protein>
<dbReference type="EMBL" id="LJOW01000238">
    <property type="protein sequence ID" value="OBQ38103.1"/>
    <property type="molecule type" value="Genomic_DNA"/>
</dbReference>